<organism evidence="2 3">
    <name type="scientific">Heracleum sosnowskyi</name>
    <dbReference type="NCBI Taxonomy" id="360622"/>
    <lineage>
        <taxon>Eukaryota</taxon>
        <taxon>Viridiplantae</taxon>
        <taxon>Streptophyta</taxon>
        <taxon>Embryophyta</taxon>
        <taxon>Tracheophyta</taxon>
        <taxon>Spermatophyta</taxon>
        <taxon>Magnoliopsida</taxon>
        <taxon>eudicotyledons</taxon>
        <taxon>Gunneridae</taxon>
        <taxon>Pentapetalae</taxon>
        <taxon>asterids</taxon>
        <taxon>campanulids</taxon>
        <taxon>Apiales</taxon>
        <taxon>Apiaceae</taxon>
        <taxon>Apioideae</taxon>
        <taxon>apioid superclade</taxon>
        <taxon>Tordylieae</taxon>
        <taxon>Tordyliinae</taxon>
        <taxon>Heracleum</taxon>
    </lineage>
</organism>
<dbReference type="Pfam" id="PF12796">
    <property type="entry name" value="Ank_2"/>
    <property type="match status" value="1"/>
</dbReference>
<sequence>MDIDTLFTKSIAGDADAIAKLEMIADQLSNDDDRTILHIACMTEKTEQVQFILREFANKNLLVMVDKHKQTALHLAAARGYDQVVEILIDAARRTLPSSTTDDQHNPVEDFLRQANYMGNTALHQAVSSNNVSTVERLVKADPNDRHIQNLGAPSLIGPEGTTALHAAISQLHEAKKIDKDIVKVLMDSAKRSFCLKDAPDYNFEALFIRTDQQHRTLLSLAVLKNHPDVVKLILKEDPAYERLTGSKKSDLKSLIFSIASREGYKEIVKILCEKYEDGKTDHAGHVLLIEAIKGGEKEFVSGED</sequence>
<dbReference type="SMART" id="SM00248">
    <property type="entry name" value="ANK"/>
    <property type="match status" value="5"/>
</dbReference>
<keyword evidence="3" id="KW-1185">Reference proteome</keyword>
<evidence type="ECO:0000313" key="3">
    <source>
        <dbReference type="Proteomes" id="UP001237642"/>
    </source>
</evidence>
<protein>
    <submittedName>
        <fullName evidence="2">Uncharacterized protein</fullName>
    </submittedName>
</protein>
<reference evidence="2" key="1">
    <citation type="submission" date="2023-02" db="EMBL/GenBank/DDBJ databases">
        <title>Genome of toxic invasive species Heracleum sosnowskyi carries increased number of genes despite the absence of recent whole-genome duplications.</title>
        <authorList>
            <person name="Schelkunov M."/>
            <person name="Shtratnikova V."/>
            <person name="Makarenko M."/>
            <person name="Klepikova A."/>
            <person name="Omelchenko D."/>
            <person name="Novikova G."/>
            <person name="Obukhova E."/>
            <person name="Bogdanov V."/>
            <person name="Penin A."/>
            <person name="Logacheva M."/>
        </authorList>
    </citation>
    <scope>NUCLEOTIDE SEQUENCE</scope>
    <source>
        <strain evidence="2">Hsosn_3</strain>
        <tissue evidence="2">Leaf</tissue>
    </source>
</reference>
<proteinExistence type="predicted"/>
<feature type="repeat" description="ANK" evidence="1">
    <location>
        <begin position="68"/>
        <end position="90"/>
    </location>
</feature>
<dbReference type="PROSITE" id="PS50088">
    <property type="entry name" value="ANK_REPEAT"/>
    <property type="match status" value="1"/>
</dbReference>
<dbReference type="PROSITE" id="PS50297">
    <property type="entry name" value="ANK_REP_REGION"/>
    <property type="match status" value="1"/>
</dbReference>
<dbReference type="Pfam" id="PF00023">
    <property type="entry name" value="Ank"/>
    <property type="match status" value="1"/>
</dbReference>
<dbReference type="SUPFAM" id="SSF48403">
    <property type="entry name" value="Ankyrin repeat"/>
    <property type="match status" value="1"/>
</dbReference>
<keyword evidence="1" id="KW-0040">ANK repeat</keyword>
<dbReference type="Proteomes" id="UP001237642">
    <property type="component" value="Unassembled WGS sequence"/>
</dbReference>
<name>A0AAD8MW93_9APIA</name>
<gene>
    <name evidence="2" type="ORF">POM88_015839</name>
</gene>
<dbReference type="EMBL" id="JAUIZM010000004">
    <property type="protein sequence ID" value="KAK1387661.1"/>
    <property type="molecule type" value="Genomic_DNA"/>
</dbReference>
<evidence type="ECO:0000313" key="2">
    <source>
        <dbReference type="EMBL" id="KAK1387661.1"/>
    </source>
</evidence>
<comment type="caution">
    <text evidence="2">The sequence shown here is derived from an EMBL/GenBank/DDBJ whole genome shotgun (WGS) entry which is preliminary data.</text>
</comment>
<reference evidence="2" key="2">
    <citation type="submission" date="2023-05" db="EMBL/GenBank/DDBJ databases">
        <authorList>
            <person name="Schelkunov M.I."/>
        </authorList>
    </citation>
    <scope>NUCLEOTIDE SEQUENCE</scope>
    <source>
        <strain evidence="2">Hsosn_3</strain>
        <tissue evidence="2">Leaf</tissue>
    </source>
</reference>
<accession>A0AAD8MW93</accession>
<dbReference type="PANTHER" id="PTHR24121">
    <property type="entry name" value="NO MECHANORECEPTOR POTENTIAL C, ISOFORM D-RELATED"/>
    <property type="match status" value="1"/>
</dbReference>
<dbReference type="PANTHER" id="PTHR24121:SF23">
    <property type="entry name" value="NO MECHANORECEPTOR POTENTIAL C, ISOFORM H"/>
    <property type="match status" value="1"/>
</dbReference>
<dbReference type="AlphaFoldDB" id="A0AAD8MW93"/>
<dbReference type="InterPro" id="IPR002110">
    <property type="entry name" value="Ankyrin_rpt"/>
</dbReference>
<dbReference type="Gene3D" id="1.25.40.20">
    <property type="entry name" value="Ankyrin repeat-containing domain"/>
    <property type="match status" value="2"/>
</dbReference>
<evidence type="ECO:0000256" key="1">
    <source>
        <dbReference type="PROSITE-ProRule" id="PRU00023"/>
    </source>
</evidence>
<dbReference type="InterPro" id="IPR036770">
    <property type="entry name" value="Ankyrin_rpt-contain_sf"/>
</dbReference>